<keyword evidence="1" id="KW-0812">Transmembrane</keyword>
<feature type="transmembrane region" description="Helical" evidence="1">
    <location>
        <begin position="21"/>
        <end position="43"/>
    </location>
</feature>
<dbReference type="AlphaFoldDB" id="A0A1V4SSY2"/>
<feature type="transmembrane region" description="Helical" evidence="1">
    <location>
        <begin position="139"/>
        <end position="163"/>
    </location>
</feature>
<organism evidence="2 3">
    <name type="scientific">Clostridium thermobutyricum DSM 4928</name>
    <dbReference type="NCBI Taxonomy" id="1121339"/>
    <lineage>
        <taxon>Bacteria</taxon>
        <taxon>Bacillati</taxon>
        <taxon>Bacillota</taxon>
        <taxon>Clostridia</taxon>
        <taxon>Eubacteriales</taxon>
        <taxon>Clostridiaceae</taxon>
        <taxon>Clostridium</taxon>
    </lineage>
</organism>
<dbReference type="RefSeq" id="WP_080023486.1">
    <property type="nucleotide sequence ID" value="NZ_LTAY01000059.1"/>
</dbReference>
<reference evidence="2 3" key="1">
    <citation type="submission" date="2016-02" db="EMBL/GenBank/DDBJ databases">
        <title>Genome sequence of Clostridium thermobutyricum DSM 4928.</title>
        <authorList>
            <person name="Poehlein A."/>
            <person name="Daniel R."/>
        </authorList>
    </citation>
    <scope>NUCLEOTIDE SEQUENCE [LARGE SCALE GENOMIC DNA]</scope>
    <source>
        <strain evidence="2 3">DSM 4928</strain>
    </source>
</reference>
<evidence type="ECO:0000313" key="3">
    <source>
        <dbReference type="Proteomes" id="UP000191448"/>
    </source>
</evidence>
<feature type="transmembrane region" description="Helical" evidence="1">
    <location>
        <begin position="304"/>
        <end position="328"/>
    </location>
</feature>
<proteinExistence type="predicted"/>
<dbReference type="EMBL" id="LTAY01000059">
    <property type="protein sequence ID" value="OPX46988.1"/>
    <property type="molecule type" value="Genomic_DNA"/>
</dbReference>
<dbReference type="Proteomes" id="UP000191448">
    <property type="component" value="Unassembled WGS sequence"/>
</dbReference>
<feature type="transmembrane region" description="Helical" evidence="1">
    <location>
        <begin position="391"/>
        <end position="413"/>
    </location>
</feature>
<sequence>MNNSIKLTLTLLKRSGKETSLFITILTLVSALIFNFTNLTLISEVTYSSPSEKTILSYLLIFILGESLFVLYNADNYLTKIKSDEFALQVLSGASPYKLGILLTIQITILNIIGCTLGTILGIIISPLFYLFIFGKFGFYISLTTFLYCFIFACFQTIILGLVNQGFGYRNDIKVLLGINDKSQFTSNSFEETLKLKHYICFPLMFSVFILFFMSPNSITQIKDIISFLFLIPLIGGTLFYNKFLPLYIDKLKKNKYLNHKINVIVLSNFKTSLEKNKVVFQPLLVIGTVFPMFPILLEGTSLINLFISLSFLICILLITFMIIFYGLSTSIDEIKTLKSLIVLGYSKEDLLKIVRNKILLLYGTLLALPLFFTSVFTAFLVLYLDFSLGLSIIFIGSYIALFLISTSIIYSLSIKFLNQIS</sequence>
<feature type="transmembrane region" description="Helical" evidence="1">
    <location>
        <begin position="279"/>
        <end position="298"/>
    </location>
</feature>
<evidence type="ECO:0008006" key="4">
    <source>
        <dbReference type="Google" id="ProtNLM"/>
    </source>
</evidence>
<evidence type="ECO:0000313" key="2">
    <source>
        <dbReference type="EMBL" id="OPX46988.1"/>
    </source>
</evidence>
<feature type="transmembrane region" description="Helical" evidence="1">
    <location>
        <begin position="108"/>
        <end position="133"/>
    </location>
</feature>
<comment type="caution">
    <text evidence="2">The sequence shown here is derived from an EMBL/GenBank/DDBJ whole genome shotgun (WGS) entry which is preliminary data.</text>
</comment>
<feature type="transmembrane region" description="Helical" evidence="1">
    <location>
        <begin position="55"/>
        <end position="74"/>
    </location>
</feature>
<accession>A0A1V4SSY2</accession>
<name>A0A1V4SSY2_9CLOT</name>
<feature type="transmembrane region" description="Helical" evidence="1">
    <location>
        <begin position="360"/>
        <end position="385"/>
    </location>
</feature>
<evidence type="ECO:0000256" key="1">
    <source>
        <dbReference type="SAM" id="Phobius"/>
    </source>
</evidence>
<feature type="transmembrane region" description="Helical" evidence="1">
    <location>
        <begin position="225"/>
        <end position="244"/>
    </location>
</feature>
<protein>
    <recommendedName>
        <fullName evidence="4">FtsX-like permease family protein</fullName>
    </recommendedName>
</protein>
<gene>
    <name evidence="2" type="ORF">CLTHE_22260</name>
</gene>
<keyword evidence="1" id="KW-1133">Transmembrane helix</keyword>
<feature type="transmembrane region" description="Helical" evidence="1">
    <location>
        <begin position="199"/>
        <end position="219"/>
    </location>
</feature>
<keyword evidence="1" id="KW-0472">Membrane</keyword>